<feature type="domain" description="Tn3 transposase DDE" evidence="2">
    <location>
        <begin position="13"/>
        <end position="97"/>
    </location>
</feature>
<accession>A0A1S1R967</accession>
<dbReference type="InterPro" id="IPR002513">
    <property type="entry name" value="Tn3_Tnp_DDE_dom"/>
</dbReference>
<reference evidence="4" key="1">
    <citation type="submission" date="2016-07" db="EMBL/GenBank/DDBJ databases">
        <title>Sequence Frankia sp. strain CcI1.17.</title>
        <authorList>
            <person name="Ghodhbane-Gtari F."/>
            <person name="Swanson E."/>
            <person name="Gueddou A."/>
            <person name="Morris K."/>
            <person name="Hezbri K."/>
            <person name="Ktari A."/>
            <person name="Nouioui I."/>
            <person name="Abebe-Akele F."/>
            <person name="Simpson S."/>
            <person name="Thomas K."/>
            <person name="Gtari M."/>
            <person name="Tisa L.S."/>
            <person name="Hurst S."/>
        </authorList>
    </citation>
    <scope>NUCLEOTIDE SEQUENCE [LARGE SCALE GENOMIC DNA]</scope>
    <source>
        <strain evidence="4">Cc1.17</strain>
    </source>
</reference>
<proteinExistence type="predicted"/>
<organism evidence="3 4">
    <name type="scientific">Parafrankia colletiae</name>
    <dbReference type="NCBI Taxonomy" id="573497"/>
    <lineage>
        <taxon>Bacteria</taxon>
        <taxon>Bacillati</taxon>
        <taxon>Actinomycetota</taxon>
        <taxon>Actinomycetes</taxon>
        <taxon>Frankiales</taxon>
        <taxon>Frankiaceae</taxon>
        <taxon>Parafrankia</taxon>
    </lineage>
</organism>
<dbReference type="EMBL" id="MBLM01000047">
    <property type="protein sequence ID" value="OHV42279.1"/>
    <property type="molecule type" value="Genomic_DNA"/>
</dbReference>
<evidence type="ECO:0000313" key="4">
    <source>
        <dbReference type="Proteomes" id="UP000179627"/>
    </source>
</evidence>
<dbReference type="GO" id="GO:0004803">
    <property type="term" value="F:transposase activity"/>
    <property type="evidence" value="ECO:0007669"/>
    <property type="project" value="InterPro"/>
</dbReference>
<dbReference type="AlphaFoldDB" id="A0A1S1R967"/>
<dbReference type="Pfam" id="PF01526">
    <property type="entry name" value="DDE_Tnp_Tn3"/>
    <property type="match status" value="1"/>
</dbReference>
<sequence length="126" mass="13889">MADASLACCELDDARRWLTDARRGPNAAPGRRGQEDQLGALGLVLNAAVLWTTRYLDAAVEQLRTLPAERREYEVLDEDVTRLSPLKHANLNVLGRYSFRASGPAGGALRPLRDPKESDDDDEAED</sequence>
<evidence type="ECO:0000313" key="3">
    <source>
        <dbReference type="EMBL" id="OHV42279.1"/>
    </source>
</evidence>
<feature type="region of interest" description="Disordered" evidence="1">
    <location>
        <begin position="99"/>
        <end position="126"/>
    </location>
</feature>
<name>A0A1S1R967_9ACTN</name>
<evidence type="ECO:0000259" key="2">
    <source>
        <dbReference type="Pfam" id="PF01526"/>
    </source>
</evidence>
<feature type="compositionally biased region" description="Acidic residues" evidence="1">
    <location>
        <begin position="117"/>
        <end position="126"/>
    </location>
</feature>
<dbReference type="GO" id="GO:0006313">
    <property type="term" value="P:DNA transposition"/>
    <property type="evidence" value="ECO:0007669"/>
    <property type="project" value="InterPro"/>
</dbReference>
<evidence type="ECO:0000256" key="1">
    <source>
        <dbReference type="SAM" id="MobiDB-lite"/>
    </source>
</evidence>
<comment type="caution">
    <text evidence="3">The sequence shown here is derived from an EMBL/GenBank/DDBJ whole genome shotgun (WGS) entry which is preliminary data.</text>
</comment>
<gene>
    <name evidence="3" type="ORF">CC117_11875</name>
</gene>
<protein>
    <recommendedName>
        <fullName evidence="2">Tn3 transposase DDE domain-containing protein</fullName>
    </recommendedName>
</protein>
<dbReference type="Proteomes" id="UP000179627">
    <property type="component" value="Unassembled WGS sequence"/>
</dbReference>
<keyword evidence="4" id="KW-1185">Reference proteome</keyword>